<dbReference type="AlphaFoldDB" id="A0A1S2VGZ4"/>
<dbReference type="Pfam" id="PF01551">
    <property type="entry name" value="Peptidase_M23"/>
    <property type="match status" value="1"/>
</dbReference>
<evidence type="ECO:0000313" key="6">
    <source>
        <dbReference type="Proteomes" id="UP000181790"/>
    </source>
</evidence>
<feature type="coiled-coil region" evidence="2">
    <location>
        <begin position="40"/>
        <end position="105"/>
    </location>
</feature>
<proteinExistence type="predicted"/>
<evidence type="ECO:0000256" key="3">
    <source>
        <dbReference type="SAM" id="MobiDB-lite"/>
    </source>
</evidence>
<dbReference type="Proteomes" id="UP000181790">
    <property type="component" value="Unassembled WGS sequence"/>
</dbReference>
<keyword evidence="1" id="KW-0732">Signal</keyword>
<feature type="domain" description="M23ase beta-sheet core" evidence="4">
    <location>
        <begin position="381"/>
        <end position="472"/>
    </location>
</feature>
<keyword evidence="6" id="KW-1185">Reference proteome</keyword>
<dbReference type="InterPro" id="IPR050570">
    <property type="entry name" value="Cell_wall_metabolism_enzyme"/>
</dbReference>
<protein>
    <submittedName>
        <fullName evidence="5">Peptidase M23</fullName>
    </submittedName>
</protein>
<sequence>MTGLSLVSGLAYAQQPRNRQVLEKEKKQNLEKITEIRSILKQTSTEKQATMGKLKALNQQIRSQSEQINLMTEDLRLMDSEVVELRNASNNLNEELGQLKKQYAEMVYSADKRRQQLNPLGFLFSSDNFNQLVARYRYLKQYSDARHSQVKQMERVKGMLQEKRVATEQKRQQQKTTLTAKVSEGKKLEGLKDEQNKVVKELSQREVQLRDELAESRRAVTNLENMITRIIAREAKERAEREAREKAEREARERAERERLARLEAERKAEERRKAEEQRRAEALANANKPADNPTEPKPAEPKPAEPKPVEPKPEPKAEAPVVASRPAEARENNLNEAEYALASSFAASKNRLPWPVQHGFVSDKFGVKPHPVLKGLMVENMGIDIQTNAGESVHSVYDGVVQDVAYMPGMNNVVAIQHGNYMTVYAKLKSVSVKIGQRIKARDMIGSVATGKDGITEIQFQIWKNLTKMNPEAWLRPR</sequence>
<dbReference type="CDD" id="cd12797">
    <property type="entry name" value="M23_peptidase"/>
    <property type="match status" value="1"/>
</dbReference>
<dbReference type="InterPro" id="IPR011055">
    <property type="entry name" value="Dup_hybrid_motif"/>
</dbReference>
<feature type="compositionally biased region" description="Basic and acidic residues" evidence="3">
    <location>
        <begin position="267"/>
        <end position="282"/>
    </location>
</feature>
<evidence type="ECO:0000256" key="2">
    <source>
        <dbReference type="SAM" id="Coils"/>
    </source>
</evidence>
<reference evidence="5 6" key="1">
    <citation type="submission" date="2016-10" db="EMBL/GenBank/DDBJ databases">
        <title>Arsenicibacter rosenii gen. nov., sp. nov., an efficient arsenic-methylating bacterium isolated from an arsenic-contaminated paddy soil.</title>
        <authorList>
            <person name="Huang K."/>
        </authorList>
    </citation>
    <scope>NUCLEOTIDE SEQUENCE [LARGE SCALE GENOMIC DNA]</scope>
    <source>
        <strain evidence="5 6">SM-1</strain>
    </source>
</reference>
<dbReference type="Gene3D" id="2.70.70.10">
    <property type="entry name" value="Glucose Permease (Domain IIA)"/>
    <property type="match status" value="1"/>
</dbReference>
<evidence type="ECO:0000259" key="4">
    <source>
        <dbReference type="Pfam" id="PF01551"/>
    </source>
</evidence>
<feature type="region of interest" description="Disordered" evidence="3">
    <location>
        <begin position="267"/>
        <end position="329"/>
    </location>
</feature>
<accession>A0A1S2VGZ4</accession>
<organism evidence="5 6">
    <name type="scientific">Arsenicibacter rosenii</name>
    <dbReference type="NCBI Taxonomy" id="1750698"/>
    <lineage>
        <taxon>Bacteria</taxon>
        <taxon>Pseudomonadati</taxon>
        <taxon>Bacteroidota</taxon>
        <taxon>Cytophagia</taxon>
        <taxon>Cytophagales</taxon>
        <taxon>Spirosomataceae</taxon>
        <taxon>Arsenicibacter</taxon>
    </lineage>
</organism>
<dbReference type="GO" id="GO:0004222">
    <property type="term" value="F:metalloendopeptidase activity"/>
    <property type="evidence" value="ECO:0007669"/>
    <property type="project" value="TreeGrafter"/>
</dbReference>
<dbReference type="InterPro" id="IPR016047">
    <property type="entry name" value="M23ase_b-sheet_dom"/>
</dbReference>
<dbReference type="Gene3D" id="6.10.250.3150">
    <property type="match status" value="1"/>
</dbReference>
<evidence type="ECO:0000256" key="1">
    <source>
        <dbReference type="ARBA" id="ARBA00022729"/>
    </source>
</evidence>
<name>A0A1S2VGZ4_9BACT</name>
<dbReference type="PANTHER" id="PTHR21666">
    <property type="entry name" value="PEPTIDASE-RELATED"/>
    <property type="match status" value="1"/>
</dbReference>
<dbReference type="SUPFAM" id="SSF51261">
    <property type="entry name" value="Duplicated hybrid motif"/>
    <property type="match status" value="1"/>
</dbReference>
<evidence type="ECO:0000313" key="5">
    <source>
        <dbReference type="EMBL" id="OIN57994.1"/>
    </source>
</evidence>
<dbReference type="EMBL" id="MORL01000009">
    <property type="protein sequence ID" value="OIN57994.1"/>
    <property type="molecule type" value="Genomic_DNA"/>
</dbReference>
<gene>
    <name evidence="5" type="ORF">BLX24_17565</name>
</gene>
<keyword evidence="2" id="KW-0175">Coiled coil</keyword>
<feature type="compositionally biased region" description="Basic and acidic residues" evidence="3">
    <location>
        <begin position="298"/>
        <end position="318"/>
    </location>
</feature>
<dbReference type="PANTHER" id="PTHR21666:SF289">
    <property type="entry name" value="L-ALA--D-GLU ENDOPEPTIDASE"/>
    <property type="match status" value="1"/>
</dbReference>
<comment type="caution">
    <text evidence="5">The sequence shown here is derived from an EMBL/GenBank/DDBJ whole genome shotgun (WGS) entry which is preliminary data.</text>
</comment>